<evidence type="ECO:0008006" key="4">
    <source>
        <dbReference type="Google" id="ProtNLM"/>
    </source>
</evidence>
<keyword evidence="3" id="KW-1185">Reference proteome</keyword>
<evidence type="ECO:0000313" key="3">
    <source>
        <dbReference type="Proteomes" id="UP000193061"/>
    </source>
</evidence>
<dbReference type="PANTHER" id="PTHR36513">
    <property type="entry name" value="ABC TRANSMEMBRANE TYPE-1 DOMAIN-CONTAINING PROTEIN"/>
    <property type="match status" value="1"/>
</dbReference>
<keyword evidence="1" id="KW-0732">Signal</keyword>
<dbReference type="OrthoDB" id="9797755at2"/>
<organism evidence="2 3">
    <name type="scientific">Roseovarius albus</name>
    <dbReference type="NCBI Taxonomy" id="1247867"/>
    <lineage>
        <taxon>Bacteria</taxon>
        <taxon>Pseudomonadati</taxon>
        <taxon>Pseudomonadota</taxon>
        <taxon>Alphaproteobacteria</taxon>
        <taxon>Rhodobacterales</taxon>
        <taxon>Roseobacteraceae</taxon>
        <taxon>Roseovarius</taxon>
    </lineage>
</organism>
<dbReference type="EMBL" id="FWFX01000003">
    <property type="protein sequence ID" value="SLN28599.1"/>
    <property type="molecule type" value="Genomic_DNA"/>
</dbReference>
<name>A0A1X6YRQ8_9RHOB</name>
<dbReference type="Proteomes" id="UP000193061">
    <property type="component" value="Unassembled WGS sequence"/>
</dbReference>
<accession>A0A1X6YRQ8</accession>
<protein>
    <recommendedName>
        <fullName evidence="4">Alpha/beta hydrolase family protein</fullName>
    </recommendedName>
</protein>
<dbReference type="Pfam" id="PF05990">
    <property type="entry name" value="DUF900"/>
    <property type="match status" value="1"/>
</dbReference>
<dbReference type="PANTHER" id="PTHR36513:SF1">
    <property type="entry name" value="TRANSMEMBRANE PROTEIN"/>
    <property type="match status" value="1"/>
</dbReference>
<sequence length="442" mass="49074">MKGLQYAKKMALGVVMLCLAACAGFNTTEILAPAPNLYTFETGDLYPARKVPKGLRRITTEILYVTDRKPDRAEDGAITSYGSSRSDSMAFGVSLVEYGDLQDWGDLIERTHSDDNRGLTRLDPVYMQEIARFPETPLPIERQGRRLVVRDEAQRAYDQRRDVMASEIGKRLRTHGLDRVMVYIHGFNNDFNDGIGALANIWHYSGRQSLPMVYSWPAGNTGPLAYFRDVESGEFSVFHVKEYLRMLASIPEVKTIDIVAHSRGNVVITSALRELLIEARASGQVPKQALKTGILVMAAPDLDIGVTQQRLVAERFAEAFEQVSIYANPDDSALALSKVIGKTTRLGGIDADSFTDAQIQNAARTGTVHYILVEDSRGELGHSYFRENPAVMSDIVLALRTRQLPGTEFRPLEPAGVATWALHQNYPGEELPEILDLSGPER</sequence>
<feature type="chain" id="PRO_5012643131" description="Alpha/beta hydrolase family protein" evidence="1">
    <location>
        <begin position="24"/>
        <end position="442"/>
    </location>
</feature>
<dbReference type="InterPro" id="IPR010297">
    <property type="entry name" value="DUF900_hydrolase"/>
</dbReference>
<gene>
    <name evidence="2" type="ORF">ROA7450_01185</name>
</gene>
<evidence type="ECO:0000313" key="2">
    <source>
        <dbReference type="EMBL" id="SLN28599.1"/>
    </source>
</evidence>
<dbReference type="RefSeq" id="WP_085804746.1">
    <property type="nucleotide sequence ID" value="NZ_FWFX01000003.1"/>
</dbReference>
<evidence type="ECO:0000256" key="1">
    <source>
        <dbReference type="SAM" id="SignalP"/>
    </source>
</evidence>
<feature type="signal peptide" evidence="1">
    <location>
        <begin position="1"/>
        <end position="23"/>
    </location>
</feature>
<proteinExistence type="predicted"/>
<dbReference type="AlphaFoldDB" id="A0A1X6YRQ8"/>
<reference evidence="2 3" key="1">
    <citation type="submission" date="2017-03" db="EMBL/GenBank/DDBJ databases">
        <authorList>
            <person name="Afonso C.L."/>
            <person name="Miller P.J."/>
            <person name="Scott M.A."/>
            <person name="Spackman E."/>
            <person name="Goraichik I."/>
            <person name="Dimitrov K.M."/>
            <person name="Suarez D.L."/>
            <person name="Swayne D.E."/>
        </authorList>
    </citation>
    <scope>NUCLEOTIDE SEQUENCE [LARGE SCALE GENOMIC DNA]</scope>
    <source>
        <strain evidence="2 3">CECT 7450</strain>
    </source>
</reference>